<gene>
    <name evidence="2" type="primary">Dere\GG23061</name>
    <name evidence="2" type="synonym">dere_GLEANR_7762</name>
    <name evidence="2" type="synonym">GG23061</name>
    <name evidence="2" type="ORF">Dere_GG23061</name>
</gene>
<name>B3P9W6_DROER</name>
<evidence type="ECO:0000313" key="2">
    <source>
        <dbReference type="EMBL" id="EDV57152.2"/>
    </source>
</evidence>
<reference evidence="2 3" key="2">
    <citation type="journal article" date="2008" name="Bioinformatics">
        <title>Assembly reconciliation.</title>
        <authorList>
            <person name="Zimin A.V."/>
            <person name="Smith D.R."/>
            <person name="Sutton G."/>
            <person name="Yorke J.A."/>
        </authorList>
    </citation>
    <scope>NUCLEOTIDE SEQUENCE [LARGE SCALE GENOMIC DNA]</scope>
    <source>
        <strain evidence="2 3">TSC#14021-0224.01</strain>
    </source>
</reference>
<sequence>MDPERNVKRLRKLFGVSRTMLKRAARRPSVSDQEREDQQRRRFQLLRELRQQRISSLGPNQRYVLEICADLLGIDPEEIVSGIVDESKYVENLNGIFEEKGPMAIMISNATMLGYPTDSGRYQEKLKYTEIQRTVCLRSDSVDLIGKWTVVYRLNHEKSIDNRSVSDEVAIFMITAEEQNSCLNVVKTFMDHVLKPSIEAVTEFGLAEKEQTQKFFHILNMYNTFLKSSEATVSSRVHFDISHELFKGLLLVRWQIEASSKIVTRVRLVEHYFEQWLRQIQGILVEGKQIQRDTPEVGPLQMLVNWRRMLARYTTITEFVTSRAFNNHKDCLTLSRSSKLLNICPKGITPTDSGSTARHYPSRHTTTERIHSKNNEGLDQMTRMAWDYGGRIPEHSYGYDREHQEMPEESNREEPRYDPDIEKAADVPRGKHTPEEENQRHRVPNPESQENDFATAARVQAFLNEQLKPATTSPKTPTGRAADT</sequence>
<feature type="compositionally biased region" description="Basic and acidic residues" evidence="1">
    <location>
        <begin position="396"/>
        <end position="440"/>
    </location>
</feature>
<organism evidence="2 3">
    <name type="scientific">Drosophila erecta</name>
    <name type="common">Fruit fly</name>
    <dbReference type="NCBI Taxonomy" id="7220"/>
    <lineage>
        <taxon>Eukaryota</taxon>
        <taxon>Metazoa</taxon>
        <taxon>Ecdysozoa</taxon>
        <taxon>Arthropoda</taxon>
        <taxon>Hexapoda</taxon>
        <taxon>Insecta</taxon>
        <taxon>Pterygota</taxon>
        <taxon>Neoptera</taxon>
        <taxon>Endopterygota</taxon>
        <taxon>Diptera</taxon>
        <taxon>Brachycera</taxon>
        <taxon>Muscomorpha</taxon>
        <taxon>Ephydroidea</taxon>
        <taxon>Drosophilidae</taxon>
        <taxon>Drosophila</taxon>
        <taxon>Sophophora</taxon>
    </lineage>
</organism>
<protein>
    <submittedName>
        <fullName evidence="2">Uncharacterized protein</fullName>
    </submittedName>
</protein>
<dbReference type="EMBL" id="CH954185">
    <property type="protein sequence ID" value="EDV57152.2"/>
    <property type="molecule type" value="Genomic_DNA"/>
</dbReference>
<keyword evidence="3" id="KW-1185">Reference proteome</keyword>
<dbReference type="Proteomes" id="UP000008711">
    <property type="component" value="Unassembled WGS sequence"/>
</dbReference>
<accession>B3P9W6</accession>
<evidence type="ECO:0000256" key="1">
    <source>
        <dbReference type="SAM" id="MobiDB-lite"/>
    </source>
</evidence>
<evidence type="ECO:0000313" key="3">
    <source>
        <dbReference type="Proteomes" id="UP000008711"/>
    </source>
</evidence>
<dbReference type="AlphaFoldDB" id="B3P9W6"/>
<proteinExistence type="predicted"/>
<feature type="non-terminal residue" evidence="2">
    <location>
        <position position="484"/>
    </location>
</feature>
<dbReference type="HOGENOM" id="CLU_2252783_0_0_1"/>
<reference evidence="2 3" key="1">
    <citation type="journal article" date="2007" name="Nature">
        <title>Evolution of genes and genomes on the Drosophila phylogeny.</title>
        <authorList>
            <consortium name="Drosophila 12 Genomes Consortium"/>
            <person name="Clark A.G."/>
            <person name="Eisen M.B."/>
            <person name="Smith D.R."/>
            <person name="Bergman C.M."/>
            <person name="Oliver B."/>
            <person name="Markow T.A."/>
            <person name="Kaufman T.C."/>
            <person name="Kellis M."/>
            <person name="Gelbart W."/>
            <person name="Iyer V.N."/>
            <person name="Pollard D.A."/>
            <person name="Sackton T.B."/>
            <person name="Larracuente A.M."/>
            <person name="Singh N.D."/>
            <person name="Abad J.P."/>
            <person name="Abt D.N."/>
            <person name="Adryan B."/>
            <person name="Aguade M."/>
            <person name="Akashi H."/>
            <person name="Anderson W.W."/>
            <person name="Aquadro C.F."/>
            <person name="Ardell D.H."/>
            <person name="Arguello R."/>
            <person name="Artieri C.G."/>
            <person name="Barbash D.A."/>
            <person name="Barker D."/>
            <person name="Barsanti P."/>
            <person name="Batterham P."/>
            <person name="Batzoglou S."/>
            <person name="Begun D."/>
            <person name="Bhutkar A."/>
            <person name="Blanco E."/>
            <person name="Bosak S.A."/>
            <person name="Bradley R.K."/>
            <person name="Brand A.D."/>
            <person name="Brent M.R."/>
            <person name="Brooks A.N."/>
            <person name="Brown R.H."/>
            <person name="Butlin R.K."/>
            <person name="Caggese C."/>
            <person name="Calvi B.R."/>
            <person name="Bernardo de Carvalho A."/>
            <person name="Caspi A."/>
            <person name="Castrezana S."/>
            <person name="Celniker S.E."/>
            <person name="Chang J.L."/>
            <person name="Chapple C."/>
            <person name="Chatterji S."/>
            <person name="Chinwalla A."/>
            <person name="Civetta A."/>
            <person name="Clifton S.W."/>
            <person name="Comeron J.M."/>
            <person name="Costello J.C."/>
            <person name="Coyne J.A."/>
            <person name="Daub J."/>
            <person name="David R.G."/>
            <person name="Delcher A.L."/>
            <person name="Delehaunty K."/>
            <person name="Do C.B."/>
            <person name="Ebling H."/>
            <person name="Edwards K."/>
            <person name="Eickbush T."/>
            <person name="Evans J.D."/>
            <person name="Filipski A."/>
            <person name="Findeiss S."/>
            <person name="Freyhult E."/>
            <person name="Fulton L."/>
            <person name="Fulton R."/>
            <person name="Garcia A.C."/>
            <person name="Gardiner A."/>
            <person name="Garfield D.A."/>
            <person name="Garvin B.E."/>
            <person name="Gibson G."/>
            <person name="Gilbert D."/>
            <person name="Gnerre S."/>
            <person name="Godfrey J."/>
            <person name="Good R."/>
            <person name="Gotea V."/>
            <person name="Gravely B."/>
            <person name="Greenberg A.J."/>
            <person name="Griffiths-Jones S."/>
            <person name="Gross S."/>
            <person name="Guigo R."/>
            <person name="Gustafson E.A."/>
            <person name="Haerty W."/>
            <person name="Hahn M.W."/>
            <person name="Halligan D.L."/>
            <person name="Halpern A.L."/>
            <person name="Halter G.M."/>
            <person name="Han M.V."/>
            <person name="Heger A."/>
            <person name="Hillier L."/>
            <person name="Hinrichs A.S."/>
            <person name="Holmes I."/>
            <person name="Hoskins R.A."/>
            <person name="Hubisz M.J."/>
            <person name="Hultmark D."/>
            <person name="Huntley M.A."/>
            <person name="Jaffe D.B."/>
            <person name="Jagadeeshan S."/>
            <person name="Jeck W.R."/>
            <person name="Johnson J."/>
            <person name="Jones C.D."/>
            <person name="Jordan W.C."/>
            <person name="Karpen G.H."/>
            <person name="Kataoka E."/>
            <person name="Keightley P.D."/>
            <person name="Kheradpour P."/>
            <person name="Kirkness E.F."/>
            <person name="Koerich L.B."/>
            <person name="Kristiansen K."/>
            <person name="Kudrna D."/>
            <person name="Kulathinal R.J."/>
            <person name="Kumar S."/>
            <person name="Kwok R."/>
            <person name="Lander E."/>
            <person name="Langley C.H."/>
            <person name="Lapoint R."/>
            <person name="Lazzaro B.P."/>
            <person name="Lee S.J."/>
            <person name="Levesque L."/>
            <person name="Li R."/>
            <person name="Lin C.F."/>
            <person name="Lin M.F."/>
            <person name="Lindblad-Toh K."/>
            <person name="Llopart A."/>
            <person name="Long M."/>
            <person name="Low L."/>
            <person name="Lozovsky E."/>
            <person name="Lu J."/>
            <person name="Luo M."/>
            <person name="Machado C.A."/>
            <person name="Makalowski W."/>
            <person name="Marzo M."/>
            <person name="Matsuda M."/>
            <person name="Matzkin L."/>
            <person name="McAllister B."/>
            <person name="McBride C.S."/>
            <person name="McKernan B."/>
            <person name="McKernan K."/>
            <person name="Mendez-Lago M."/>
            <person name="Minx P."/>
            <person name="Mollenhauer M.U."/>
            <person name="Montooth K."/>
            <person name="Mount S.M."/>
            <person name="Mu X."/>
            <person name="Myers E."/>
            <person name="Negre B."/>
            <person name="Newfeld S."/>
            <person name="Nielsen R."/>
            <person name="Noor M.A."/>
            <person name="O'Grady P."/>
            <person name="Pachter L."/>
            <person name="Papaceit M."/>
            <person name="Parisi M.J."/>
            <person name="Parisi M."/>
            <person name="Parts L."/>
            <person name="Pedersen J.S."/>
            <person name="Pesole G."/>
            <person name="Phillippy A.M."/>
            <person name="Ponting C.P."/>
            <person name="Pop M."/>
            <person name="Porcelli D."/>
            <person name="Powell J.R."/>
            <person name="Prohaska S."/>
            <person name="Pruitt K."/>
            <person name="Puig M."/>
            <person name="Quesneville H."/>
            <person name="Ram K.R."/>
            <person name="Rand D."/>
            <person name="Rasmussen M.D."/>
            <person name="Reed L.K."/>
            <person name="Reenan R."/>
            <person name="Reily A."/>
            <person name="Remington K.A."/>
            <person name="Rieger T.T."/>
            <person name="Ritchie M.G."/>
            <person name="Robin C."/>
            <person name="Rogers Y.H."/>
            <person name="Rohde C."/>
            <person name="Rozas J."/>
            <person name="Rubenfield M.J."/>
            <person name="Ruiz A."/>
            <person name="Russo S."/>
            <person name="Salzberg S.L."/>
            <person name="Sanchez-Gracia A."/>
            <person name="Saranga D.J."/>
            <person name="Sato H."/>
            <person name="Schaeffer S.W."/>
            <person name="Schatz M.C."/>
            <person name="Schlenke T."/>
            <person name="Schwartz R."/>
            <person name="Segarra C."/>
            <person name="Singh R.S."/>
            <person name="Sirot L."/>
            <person name="Sirota M."/>
            <person name="Sisneros N.B."/>
            <person name="Smith C.D."/>
            <person name="Smith T.F."/>
            <person name="Spieth J."/>
            <person name="Stage D.E."/>
            <person name="Stark A."/>
            <person name="Stephan W."/>
            <person name="Strausberg R.L."/>
            <person name="Strempel S."/>
            <person name="Sturgill D."/>
            <person name="Sutton G."/>
            <person name="Sutton G.G."/>
            <person name="Tao W."/>
            <person name="Teichmann S."/>
            <person name="Tobari Y.N."/>
            <person name="Tomimura Y."/>
            <person name="Tsolas J.M."/>
            <person name="Valente V.L."/>
            <person name="Venter E."/>
            <person name="Venter J.C."/>
            <person name="Vicario S."/>
            <person name="Vieira F.G."/>
            <person name="Vilella A.J."/>
            <person name="Villasante A."/>
            <person name="Walenz B."/>
            <person name="Wang J."/>
            <person name="Wasserman M."/>
            <person name="Watts T."/>
            <person name="Wilson D."/>
            <person name="Wilson R.K."/>
            <person name="Wing R.A."/>
            <person name="Wolfner M.F."/>
            <person name="Wong A."/>
            <person name="Wong G.K."/>
            <person name="Wu C.I."/>
            <person name="Wu G."/>
            <person name="Yamamoto D."/>
            <person name="Yang H.P."/>
            <person name="Yang S.P."/>
            <person name="Yorke J.A."/>
            <person name="Yoshida K."/>
            <person name="Zdobnov E."/>
            <person name="Zhang P."/>
            <person name="Zhang Y."/>
            <person name="Zimin A.V."/>
            <person name="Baldwin J."/>
            <person name="Abdouelleil A."/>
            <person name="Abdulkadir J."/>
            <person name="Abebe A."/>
            <person name="Abera B."/>
            <person name="Abreu J."/>
            <person name="Acer S.C."/>
            <person name="Aftuck L."/>
            <person name="Alexander A."/>
            <person name="An P."/>
            <person name="Anderson E."/>
            <person name="Anderson S."/>
            <person name="Arachi H."/>
            <person name="Azer M."/>
            <person name="Bachantsang P."/>
            <person name="Barry A."/>
            <person name="Bayul T."/>
            <person name="Berlin A."/>
            <person name="Bessette D."/>
            <person name="Bloom T."/>
            <person name="Blye J."/>
            <person name="Boguslavskiy L."/>
            <person name="Bonnet C."/>
            <person name="Boukhgalter B."/>
            <person name="Bourzgui I."/>
            <person name="Brown A."/>
            <person name="Cahill P."/>
            <person name="Channer S."/>
            <person name="Cheshatsang Y."/>
            <person name="Chuda L."/>
            <person name="Citroen M."/>
            <person name="Collymore A."/>
            <person name="Cooke P."/>
            <person name="Costello M."/>
            <person name="D'Aco K."/>
            <person name="Daza R."/>
            <person name="De Haan G."/>
            <person name="DeGray S."/>
            <person name="DeMaso C."/>
            <person name="Dhargay N."/>
            <person name="Dooley K."/>
            <person name="Dooley E."/>
            <person name="Doricent M."/>
            <person name="Dorje P."/>
            <person name="Dorjee K."/>
            <person name="Dupes A."/>
            <person name="Elong R."/>
            <person name="Falk J."/>
            <person name="Farina A."/>
            <person name="Faro S."/>
            <person name="Ferguson D."/>
            <person name="Fisher S."/>
            <person name="Foley C.D."/>
            <person name="Franke A."/>
            <person name="Friedrich D."/>
            <person name="Gadbois L."/>
            <person name="Gearin G."/>
            <person name="Gearin C.R."/>
            <person name="Giannoukos G."/>
            <person name="Goode T."/>
            <person name="Graham J."/>
            <person name="Grandbois E."/>
            <person name="Grewal S."/>
            <person name="Gyaltsen K."/>
            <person name="Hafez N."/>
            <person name="Hagos B."/>
            <person name="Hall J."/>
            <person name="Henson C."/>
            <person name="Hollinger A."/>
            <person name="Honan T."/>
            <person name="Huard M.D."/>
            <person name="Hughes L."/>
            <person name="Hurhula B."/>
            <person name="Husby M.E."/>
            <person name="Kamat A."/>
            <person name="Kanga B."/>
            <person name="Kashin S."/>
            <person name="Khazanovich D."/>
            <person name="Kisner P."/>
            <person name="Lance K."/>
            <person name="Lara M."/>
            <person name="Lee W."/>
            <person name="Lennon N."/>
            <person name="Letendre F."/>
            <person name="LeVine R."/>
            <person name="Lipovsky A."/>
            <person name="Liu X."/>
            <person name="Liu J."/>
            <person name="Liu S."/>
            <person name="Lokyitsang T."/>
            <person name="Lokyitsang Y."/>
            <person name="Lubonja R."/>
            <person name="Lui A."/>
            <person name="MacDonald P."/>
            <person name="Magnisalis V."/>
            <person name="Maru K."/>
            <person name="Matthews C."/>
            <person name="McCusker W."/>
            <person name="McDonough S."/>
            <person name="Mehta T."/>
            <person name="Meldrim J."/>
            <person name="Meneus L."/>
            <person name="Mihai O."/>
            <person name="Mihalev A."/>
            <person name="Mihova T."/>
            <person name="Mittelman R."/>
            <person name="Mlenga V."/>
            <person name="Montmayeur A."/>
            <person name="Mulrain L."/>
            <person name="Navidi A."/>
            <person name="Naylor J."/>
            <person name="Negash T."/>
            <person name="Nguyen T."/>
            <person name="Nguyen N."/>
            <person name="Nicol R."/>
            <person name="Norbu C."/>
            <person name="Norbu N."/>
            <person name="Novod N."/>
            <person name="O'Neill B."/>
            <person name="Osman S."/>
            <person name="Markiewicz E."/>
            <person name="Oyono O.L."/>
            <person name="Patti C."/>
            <person name="Phunkhang P."/>
            <person name="Pierre F."/>
            <person name="Priest M."/>
            <person name="Raghuraman S."/>
            <person name="Rege F."/>
            <person name="Reyes R."/>
            <person name="Rise C."/>
            <person name="Rogov P."/>
            <person name="Ross K."/>
            <person name="Ryan E."/>
            <person name="Settipalli S."/>
            <person name="Shea T."/>
            <person name="Sherpa N."/>
            <person name="Shi L."/>
            <person name="Shih D."/>
            <person name="Sparrow T."/>
            <person name="Spaulding J."/>
            <person name="Stalker J."/>
            <person name="Stange-Thomann N."/>
            <person name="Stavropoulos S."/>
            <person name="Stone C."/>
            <person name="Strader C."/>
            <person name="Tesfaye S."/>
            <person name="Thomson T."/>
            <person name="Thoulutsang Y."/>
            <person name="Thoulutsang D."/>
            <person name="Topham K."/>
            <person name="Topping I."/>
            <person name="Tsamla T."/>
            <person name="Vassiliev H."/>
            <person name="Vo A."/>
            <person name="Wangchuk T."/>
            <person name="Wangdi T."/>
            <person name="Weiand M."/>
            <person name="Wilkinson J."/>
            <person name="Wilson A."/>
            <person name="Yadav S."/>
            <person name="Young G."/>
            <person name="Yu Q."/>
            <person name="Zembek L."/>
            <person name="Zhong D."/>
            <person name="Zimmer A."/>
            <person name="Zwirko Z."/>
            <person name="Jaffe D.B."/>
            <person name="Alvarez P."/>
            <person name="Brockman W."/>
            <person name="Butler J."/>
            <person name="Chin C."/>
            <person name="Gnerre S."/>
            <person name="Grabherr M."/>
            <person name="Kleber M."/>
            <person name="Mauceli E."/>
            <person name="MacCallum I."/>
        </authorList>
    </citation>
    <scope>NUCLEOTIDE SEQUENCE [LARGE SCALE GENOMIC DNA]</scope>
    <source>
        <strain evidence="2 3">TSC#14021-0224.01</strain>
    </source>
</reference>
<feature type="region of interest" description="Disordered" evidence="1">
    <location>
        <begin position="396"/>
        <end position="484"/>
    </location>
</feature>